<dbReference type="Gene3D" id="3.10.10.10">
    <property type="entry name" value="HIV Type 1 Reverse Transcriptase, subunit A, domain 1"/>
    <property type="match status" value="1"/>
</dbReference>
<dbReference type="OrthoDB" id="4505921at2759"/>
<dbReference type="AlphaFoldDB" id="A0A2T5LTX6"/>
<dbReference type="GeneID" id="63809919"/>
<proteinExistence type="predicted"/>
<dbReference type="SUPFAM" id="SSF56672">
    <property type="entry name" value="DNA/RNA polymerases"/>
    <property type="match status" value="1"/>
</dbReference>
<dbReference type="EMBL" id="MSFN02000006">
    <property type="protein sequence ID" value="PTU19727.1"/>
    <property type="molecule type" value="Genomic_DNA"/>
</dbReference>
<protein>
    <submittedName>
        <fullName evidence="1">Uncharacterized protein</fullName>
    </submittedName>
</protein>
<comment type="caution">
    <text evidence="1">The sequence shown here is derived from an EMBL/GenBank/DDBJ whole genome shotgun (WGS) entry which is preliminary data.</text>
</comment>
<sequence length="56" mass="6610">KNLKKDFIYPSLSLATSSILFINKPRDSLCLYINYQELNIILVKDYYLLLLIKETL</sequence>
<dbReference type="RefSeq" id="XP_040751119.1">
    <property type="nucleotide sequence ID" value="XM_040893037.1"/>
</dbReference>
<reference evidence="1 2" key="1">
    <citation type="journal article" date="2018" name="Proc. Natl. Acad. Sci. U.S.A.">
        <title>Linking secondary metabolites to gene clusters through genome sequencing of six diverse Aspergillus species.</title>
        <authorList>
            <person name="Kaerboelling I."/>
            <person name="Vesth T.C."/>
            <person name="Frisvad J.C."/>
            <person name="Nybo J.L."/>
            <person name="Theobald S."/>
            <person name="Kuo A."/>
            <person name="Bowyer P."/>
            <person name="Matsuda Y."/>
            <person name="Mondo S."/>
            <person name="Lyhne E.K."/>
            <person name="Kogle M.E."/>
            <person name="Clum A."/>
            <person name="Lipzen A."/>
            <person name="Salamov A."/>
            <person name="Ngan C.Y."/>
            <person name="Daum C."/>
            <person name="Chiniquy J."/>
            <person name="Barry K."/>
            <person name="LaButti K."/>
            <person name="Haridas S."/>
            <person name="Simmons B.A."/>
            <person name="Magnuson J.K."/>
            <person name="Mortensen U.H."/>
            <person name="Larsen T.O."/>
            <person name="Grigoriev I.V."/>
            <person name="Baker S.E."/>
            <person name="Andersen M.R."/>
        </authorList>
    </citation>
    <scope>NUCLEOTIDE SEQUENCE [LARGE SCALE GENOMIC DNA]</scope>
    <source>
        <strain evidence="1 2">IBT 24754</strain>
    </source>
</reference>
<organism evidence="1 2">
    <name type="scientific">Aspergillus ochraceoroseus IBT 24754</name>
    <dbReference type="NCBI Taxonomy" id="1392256"/>
    <lineage>
        <taxon>Eukaryota</taxon>
        <taxon>Fungi</taxon>
        <taxon>Dikarya</taxon>
        <taxon>Ascomycota</taxon>
        <taxon>Pezizomycotina</taxon>
        <taxon>Eurotiomycetes</taxon>
        <taxon>Eurotiomycetidae</taxon>
        <taxon>Eurotiales</taxon>
        <taxon>Aspergillaceae</taxon>
        <taxon>Aspergillus</taxon>
        <taxon>Aspergillus subgen. Nidulantes</taxon>
    </lineage>
</organism>
<dbReference type="Proteomes" id="UP000244073">
    <property type="component" value="Unassembled WGS sequence"/>
</dbReference>
<evidence type="ECO:0000313" key="2">
    <source>
        <dbReference type="Proteomes" id="UP000244073"/>
    </source>
</evidence>
<name>A0A2T5LTX6_9EURO</name>
<evidence type="ECO:0000313" key="1">
    <source>
        <dbReference type="EMBL" id="PTU19727.1"/>
    </source>
</evidence>
<dbReference type="VEuPathDB" id="FungiDB:P175DRAFT_0408518"/>
<gene>
    <name evidence="1" type="ORF">P175DRAFT_0408518</name>
</gene>
<dbReference type="InterPro" id="IPR043502">
    <property type="entry name" value="DNA/RNA_pol_sf"/>
</dbReference>
<feature type="non-terminal residue" evidence="1">
    <location>
        <position position="1"/>
    </location>
</feature>
<accession>A0A2T5LTX6</accession>
<feature type="non-terminal residue" evidence="1">
    <location>
        <position position="56"/>
    </location>
</feature>